<name>A0A182XRR3_ANOQN</name>
<protein>
    <submittedName>
        <fullName evidence="1">Uncharacterized protein</fullName>
    </submittedName>
</protein>
<organism evidence="1 2">
    <name type="scientific">Anopheles quadriannulatus</name>
    <name type="common">Mosquito</name>
    <dbReference type="NCBI Taxonomy" id="34691"/>
    <lineage>
        <taxon>Eukaryota</taxon>
        <taxon>Metazoa</taxon>
        <taxon>Ecdysozoa</taxon>
        <taxon>Arthropoda</taxon>
        <taxon>Hexapoda</taxon>
        <taxon>Insecta</taxon>
        <taxon>Pterygota</taxon>
        <taxon>Neoptera</taxon>
        <taxon>Endopterygota</taxon>
        <taxon>Diptera</taxon>
        <taxon>Nematocera</taxon>
        <taxon>Culicoidea</taxon>
        <taxon>Culicidae</taxon>
        <taxon>Anophelinae</taxon>
        <taxon>Anopheles</taxon>
    </lineage>
</organism>
<dbReference type="AlphaFoldDB" id="A0A182XRR3"/>
<dbReference type="EnsemblMetazoa" id="AQUA014533-RA">
    <property type="protein sequence ID" value="AQUA014533-PA"/>
    <property type="gene ID" value="AQUA014533"/>
</dbReference>
<proteinExistence type="predicted"/>
<reference evidence="1" key="1">
    <citation type="submission" date="2020-05" db="UniProtKB">
        <authorList>
            <consortium name="EnsemblMetazoa"/>
        </authorList>
    </citation>
    <scope>IDENTIFICATION</scope>
    <source>
        <strain evidence="1">SANGQUA</strain>
    </source>
</reference>
<sequence>MNNNVRLTSVPSEGMEIR</sequence>
<dbReference type="Proteomes" id="UP000076407">
    <property type="component" value="Unassembled WGS sequence"/>
</dbReference>
<accession>A0A182XRR3</accession>
<evidence type="ECO:0000313" key="2">
    <source>
        <dbReference type="Proteomes" id="UP000076407"/>
    </source>
</evidence>
<dbReference type="VEuPathDB" id="VectorBase:AQUA014533"/>
<keyword evidence="2" id="KW-1185">Reference proteome</keyword>
<evidence type="ECO:0000313" key="1">
    <source>
        <dbReference type="EnsemblMetazoa" id="AQUA014533-PA"/>
    </source>
</evidence>